<accession>A0ABT7PZU6</accession>
<gene>
    <name evidence="1" type="ORF">OB935_12325</name>
</gene>
<dbReference type="Proteomes" id="UP001168107">
    <property type="component" value="Unassembled WGS sequence"/>
</dbReference>
<evidence type="ECO:0000313" key="1">
    <source>
        <dbReference type="EMBL" id="MDM5072612.1"/>
    </source>
</evidence>
<dbReference type="PANTHER" id="PTHR43235:SF1">
    <property type="entry name" value="GLUTAMINE AMIDOTRANSFERASE PB2B2.05-RELATED"/>
    <property type="match status" value="1"/>
</dbReference>
<dbReference type="PANTHER" id="PTHR43235">
    <property type="entry name" value="GLUTAMINE AMIDOTRANSFERASE PB2B2.05-RELATED"/>
    <property type="match status" value="1"/>
</dbReference>
<sequence>MKRIGVSMRSCPAESYVEARDGLARDWFSLLHFLGWNWLLVPNLGMKTADYAQAQGIEALILTGGANLGDDPIRDQSELVLLQYATKYELPVLGVCRGMQIMCQFHGGKVISAPKIEIVGLRHSVQLCHFPLWFDSSNPSTLIVNSFHHNVVSMPLSDELDPIALDEDGYCEAFVHKRLLQVGVMWHPERDSTLSSFDKNLIKWLFK</sequence>
<dbReference type="Pfam" id="PF07722">
    <property type="entry name" value="Peptidase_C26"/>
    <property type="match status" value="1"/>
</dbReference>
<dbReference type="SUPFAM" id="SSF52317">
    <property type="entry name" value="Class I glutamine amidotransferase-like"/>
    <property type="match status" value="1"/>
</dbReference>
<dbReference type="PROSITE" id="PS51273">
    <property type="entry name" value="GATASE_TYPE_1"/>
    <property type="match status" value="1"/>
</dbReference>
<evidence type="ECO:0000313" key="2">
    <source>
        <dbReference type="Proteomes" id="UP001168107"/>
    </source>
</evidence>
<name>A0ABT7PZU6_9GAMM</name>
<reference evidence="1" key="1">
    <citation type="submission" date="2024-05" db="EMBL/GenBank/DDBJ databases">
        <title>WGS of Aeromonas isolates.</title>
        <authorList>
            <person name="Lee H."/>
        </authorList>
    </citation>
    <scope>NUCLEOTIDE SEQUENCE</scope>
    <source>
        <strain evidence="1">SU58-3</strain>
    </source>
</reference>
<dbReference type="InterPro" id="IPR011697">
    <property type="entry name" value="Peptidase_C26"/>
</dbReference>
<keyword evidence="2" id="KW-1185">Reference proteome</keyword>
<keyword evidence="1" id="KW-0378">Hydrolase</keyword>
<dbReference type="RefSeq" id="WP_290018732.1">
    <property type="nucleotide sequence ID" value="NZ_JAOPLL010000005.1"/>
</dbReference>
<dbReference type="InterPro" id="IPR029062">
    <property type="entry name" value="Class_I_gatase-like"/>
</dbReference>
<dbReference type="GO" id="GO:0016787">
    <property type="term" value="F:hydrolase activity"/>
    <property type="evidence" value="ECO:0007669"/>
    <property type="project" value="UniProtKB-KW"/>
</dbReference>
<proteinExistence type="predicted"/>
<dbReference type="Gene3D" id="3.40.50.880">
    <property type="match status" value="1"/>
</dbReference>
<dbReference type="EMBL" id="JAOPLL010000005">
    <property type="protein sequence ID" value="MDM5072612.1"/>
    <property type="molecule type" value="Genomic_DNA"/>
</dbReference>
<comment type="caution">
    <text evidence="1">The sequence shown here is derived from an EMBL/GenBank/DDBJ whole genome shotgun (WGS) entry which is preliminary data.</text>
</comment>
<organism evidence="1 2">
    <name type="scientific">Aeromonas bestiarum</name>
    <dbReference type="NCBI Taxonomy" id="105751"/>
    <lineage>
        <taxon>Bacteria</taxon>
        <taxon>Pseudomonadati</taxon>
        <taxon>Pseudomonadota</taxon>
        <taxon>Gammaproteobacteria</taxon>
        <taxon>Aeromonadales</taxon>
        <taxon>Aeromonadaceae</taxon>
        <taxon>Aeromonas</taxon>
    </lineage>
</organism>
<dbReference type="InterPro" id="IPR044668">
    <property type="entry name" value="PuuD-like"/>
</dbReference>
<protein>
    <submittedName>
        <fullName evidence="1">Gamma-glutamyl-gamma-aminobutyrate hydrolase family protein</fullName>
    </submittedName>
</protein>